<accession>A0A9D5UCQ2</accession>
<sequence>MLTITHTRQGGTLIDGTERGDGTNVDLKANGWHWSRQLGAWYVPQSRDHAPKTCKINATAAALREAGHAVEITIDDTARPTADVEADKIARQADRVDALAVKADRKGAAADAAYARHGAAVDRLPPGGEPIKVGHHSEGRHTRALERAWSTMGTAVEAEREAEDARTAVATAAATTGARYTPVTVGNRIERLSADIRRLERDLIKPFWDPETGYRPATDAEMERRRARLEPRIAEARDALAYWERVRAEQIAEGATTDYGPHNVAKGDVVQIGRGGWWTRVVRANAKSATVETDYTWTDRVPWHKITGHGPAGERPAEG</sequence>
<evidence type="ECO:0000313" key="1">
    <source>
        <dbReference type="EMBL" id="MBE7702283.1"/>
    </source>
</evidence>
<dbReference type="Pfam" id="PF12083">
    <property type="entry name" value="DUF3560"/>
    <property type="match status" value="1"/>
</dbReference>
<name>A0A9D5UCQ2_9CELL</name>
<evidence type="ECO:0000313" key="2">
    <source>
        <dbReference type="Proteomes" id="UP000822993"/>
    </source>
</evidence>
<gene>
    <name evidence="1" type="ORF">H9623_18485</name>
</gene>
<organism evidence="1 2">
    <name type="scientific">Oerskovia douganii</name>
    <dbReference type="NCBI Taxonomy" id="2762210"/>
    <lineage>
        <taxon>Bacteria</taxon>
        <taxon>Bacillati</taxon>
        <taxon>Actinomycetota</taxon>
        <taxon>Actinomycetes</taxon>
        <taxon>Micrococcales</taxon>
        <taxon>Cellulomonadaceae</taxon>
        <taxon>Oerskovia</taxon>
    </lineage>
</organism>
<dbReference type="InterPro" id="IPR021944">
    <property type="entry name" value="DUF3560"/>
</dbReference>
<protein>
    <submittedName>
        <fullName evidence="1">DUF3560 domain-containing protein</fullName>
    </submittedName>
</protein>
<dbReference type="RefSeq" id="WP_193721474.1">
    <property type="nucleotide sequence ID" value="NZ_JACSPN010000039.1"/>
</dbReference>
<reference evidence="1 2" key="1">
    <citation type="submission" date="2020-08" db="EMBL/GenBank/DDBJ databases">
        <title>A Genomic Blueprint of the Chicken Gut Microbiome.</title>
        <authorList>
            <person name="Gilroy R."/>
            <person name="Ravi A."/>
            <person name="Getino M."/>
            <person name="Pursley I."/>
            <person name="Horton D.L."/>
            <person name="Alikhan N.-F."/>
            <person name="Baker D."/>
            <person name="Gharbi K."/>
            <person name="Hall N."/>
            <person name="Watson M."/>
            <person name="Adriaenssens E.M."/>
            <person name="Foster-Nyarko E."/>
            <person name="Jarju S."/>
            <person name="Secka A."/>
            <person name="Antonio M."/>
            <person name="Oren A."/>
            <person name="Chaudhuri R."/>
            <person name="La Ragione R.M."/>
            <person name="Hildebrand F."/>
            <person name="Pallen M.J."/>
        </authorList>
    </citation>
    <scope>NUCLEOTIDE SEQUENCE [LARGE SCALE GENOMIC DNA]</scope>
    <source>
        <strain evidence="1 2">Sa1BUA8</strain>
    </source>
</reference>
<keyword evidence="2" id="KW-1185">Reference proteome</keyword>
<dbReference type="EMBL" id="JACSPN010000039">
    <property type="protein sequence ID" value="MBE7702283.1"/>
    <property type="molecule type" value="Genomic_DNA"/>
</dbReference>
<comment type="caution">
    <text evidence="1">The sequence shown here is derived from an EMBL/GenBank/DDBJ whole genome shotgun (WGS) entry which is preliminary data.</text>
</comment>
<proteinExistence type="predicted"/>
<dbReference type="Proteomes" id="UP000822993">
    <property type="component" value="Unassembled WGS sequence"/>
</dbReference>
<dbReference type="AlphaFoldDB" id="A0A9D5UCQ2"/>